<sequence length="83" mass="9502">MNFVTENINSLIVGMIVLFGLLYVMSYYVQGCVTNEVAPVKKRVKKMQIVLNKMQAPVEAQQEIRRDVSRELTDGDSYFDPTK</sequence>
<keyword evidence="1" id="KW-1133">Transmembrane helix</keyword>
<feature type="transmembrane region" description="Helical" evidence="1">
    <location>
        <begin position="12"/>
        <end position="29"/>
    </location>
</feature>
<accession>A0A3G5AA50</accession>
<reference evidence="2" key="1">
    <citation type="submission" date="2018-10" db="EMBL/GenBank/DDBJ databases">
        <title>Hidden diversity of soil giant viruses.</title>
        <authorList>
            <person name="Schulz F."/>
            <person name="Alteio L."/>
            <person name="Goudeau D."/>
            <person name="Ryan E.M."/>
            <person name="Malmstrom R.R."/>
            <person name="Blanchard J."/>
            <person name="Woyke T."/>
        </authorList>
    </citation>
    <scope>NUCLEOTIDE SEQUENCE</scope>
    <source>
        <strain evidence="2">HYV1</strain>
    </source>
</reference>
<evidence type="ECO:0000313" key="2">
    <source>
        <dbReference type="EMBL" id="AYV84115.1"/>
    </source>
</evidence>
<keyword evidence="1" id="KW-0812">Transmembrane</keyword>
<dbReference type="EMBL" id="MK072399">
    <property type="protein sequence ID" value="AYV84115.1"/>
    <property type="molecule type" value="Genomic_DNA"/>
</dbReference>
<name>A0A3G5AA50_9VIRU</name>
<keyword evidence="1" id="KW-0472">Membrane</keyword>
<organism evidence="2">
    <name type="scientific">Hyperionvirus sp</name>
    <dbReference type="NCBI Taxonomy" id="2487770"/>
    <lineage>
        <taxon>Viruses</taxon>
        <taxon>Varidnaviria</taxon>
        <taxon>Bamfordvirae</taxon>
        <taxon>Nucleocytoviricota</taxon>
        <taxon>Megaviricetes</taxon>
        <taxon>Imitervirales</taxon>
        <taxon>Mimiviridae</taxon>
        <taxon>Klosneuvirinae</taxon>
    </lineage>
</organism>
<gene>
    <name evidence="2" type="ORF">Hyperionvirus17_35</name>
</gene>
<proteinExistence type="predicted"/>
<protein>
    <submittedName>
        <fullName evidence="2">Uncharacterized protein</fullName>
    </submittedName>
</protein>
<evidence type="ECO:0000256" key="1">
    <source>
        <dbReference type="SAM" id="Phobius"/>
    </source>
</evidence>